<evidence type="ECO:0000259" key="2">
    <source>
        <dbReference type="Pfam" id="PF04608"/>
    </source>
</evidence>
<dbReference type="PANTHER" id="PTHR36305:SF1">
    <property type="entry name" value="PHOSPHATIDYLGLYCEROPHOSPHATASE A"/>
    <property type="match status" value="1"/>
</dbReference>
<dbReference type="InterPro" id="IPR036681">
    <property type="entry name" value="PgpA-like_sf"/>
</dbReference>
<dbReference type="PIRSF" id="PIRSF006162">
    <property type="entry name" value="PgpA"/>
    <property type="match status" value="1"/>
</dbReference>
<dbReference type="Proteomes" id="UP000809273">
    <property type="component" value="Unassembled WGS sequence"/>
</dbReference>
<organism evidence="3 4">
    <name type="scientific">Candidatus Zymogenus saltonus</name>
    <dbReference type="NCBI Taxonomy" id="2844893"/>
    <lineage>
        <taxon>Bacteria</taxon>
        <taxon>Deltaproteobacteria</taxon>
        <taxon>Candidatus Zymogenia</taxon>
        <taxon>Candidatus Zymogeniales</taxon>
        <taxon>Candidatus Zymogenaceae</taxon>
        <taxon>Candidatus Zymogenus</taxon>
    </lineage>
</organism>
<sequence>MKDFFIKAAATGLGIGYIPLMPGTFGSLLGVGICLLLNLGGFPVYIAGVVVLGIAAVKISGDANVLFGEHDSKKIVIDEIVGYLVSMLLIPDTVEYLVAGFIVFRFFDILKPYPAGMVDKKVGGGIGVVLDDVIAGVYTNIVLWAVIIVRGAL</sequence>
<dbReference type="GO" id="GO:0006629">
    <property type="term" value="P:lipid metabolic process"/>
    <property type="evidence" value="ECO:0007669"/>
    <property type="project" value="InterPro"/>
</dbReference>
<dbReference type="GO" id="GO:0008962">
    <property type="term" value="F:phosphatidylglycerophosphatase activity"/>
    <property type="evidence" value="ECO:0007669"/>
    <property type="project" value="InterPro"/>
</dbReference>
<comment type="caution">
    <text evidence="3">The sequence shown here is derived from an EMBL/GenBank/DDBJ whole genome shotgun (WGS) entry which is preliminary data.</text>
</comment>
<reference evidence="3" key="1">
    <citation type="journal article" date="2021" name="Environ. Microbiol.">
        <title>Genomic characterization of three novel Desulfobacterota classes expand the metabolic and phylogenetic diversity of the phylum.</title>
        <authorList>
            <person name="Murphy C.L."/>
            <person name="Biggerstaff J."/>
            <person name="Eichhorn A."/>
            <person name="Ewing E."/>
            <person name="Shahan R."/>
            <person name="Soriano D."/>
            <person name="Stewart S."/>
            <person name="VanMol K."/>
            <person name="Walker R."/>
            <person name="Walters P."/>
            <person name="Elshahed M.S."/>
            <person name="Youssef N.H."/>
        </authorList>
    </citation>
    <scope>NUCLEOTIDE SEQUENCE</scope>
    <source>
        <strain evidence="3">Zod_Metabat.24</strain>
    </source>
</reference>
<feature type="transmembrane region" description="Helical" evidence="1">
    <location>
        <begin position="12"/>
        <end position="39"/>
    </location>
</feature>
<dbReference type="InterPro" id="IPR007686">
    <property type="entry name" value="YutG/PgpA"/>
</dbReference>
<name>A0A9D8KG54_9DELT</name>
<dbReference type="CDD" id="cd06971">
    <property type="entry name" value="PgpA"/>
    <property type="match status" value="1"/>
</dbReference>
<dbReference type="AlphaFoldDB" id="A0A9D8KG54"/>
<gene>
    <name evidence="3" type="ORF">JW984_10265</name>
</gene>
<reference evidence="3" key="2">
    <citation type="submission" date="2021-01" db="EMBL/GenBank/DDBJ databases">
        <authorList>
            <person name="Hahn C.R."/>
            <person name="Youssef N.H."/>
            <person name="Elshahed M."/>
        </authorList>
    </citation>
    <scope>NUCLEOTIDE SEQUENCE</scope>
    <source>
        <strain evidence="3">Zod_Metabat.24</strain>
    </source>
</reference>
<keyword evidence="1" id="KW-0472">Membrane</keyword>
<dbReference type="SUPFAM" id="SSF101307">
    <property type="entry name" value="YutG-like"/>
    <property type="match status" value="1"/>
</dbReference>
<feature type="transmembrane region" description="Helical" evidence="1">
    <location>
        <begin position="45"/>
        <end position="68"/>
    </location>
</feature>
<feature type="transmembrane region" description="Helical" evidence="1">
    <location>
        <begin position="124"/>
        <end position="149"/>
    </location>
</feature>
<dbReference type="InterPro" id="IPR026037">
    <property type="entry name" value="PgpA"/>
</dbReference>
<protein>
    <submittedName>
        <fullName evidence="3">Phosphatidylglycerophosphatase A</fullName>
    </submittedName>
</protein>
<dbReference type="Pfam" id="PF04608">
    <property type="entry name" value="PgpA"/>
    <property type="match status" value="1"/>
</dbReference>
<feature type="domain" description="YutG/PgpA" evidence="2">
    <location>
        <begin position="9"/>
        <end position="146"/>
    </location>
</feature>
<evidence type="ECO:0000256" key="1">
    <source>
        <dbReference type="SAM" id="Phobius"/>
    </source>
</evidence>
<evidence type="ECO:0000313" key="4">
    <source>
        <dbReference type="Proteomes" id="UP000809273"/>
    </source>
</evidence>
<dbReference type="EMBL" id="JAFGIX010000052">
    <property type="protein sequence ID" value="MBN1573567.1"/>
    <property type="molecule type" value="Genomic_DNA"/>
</dbReference>
<proteinExistence type="predicted"/>
<dbReference type="PANTHER" id="PTHR36305">
    <property type="entry name" value="PHOSPHATIDYLGLYCEROPHOSPHATASE A"/>
    <property type="match status" value="1"/>
</dbReference>
<keyword evidence="1" id="KW-0812">Transmembrane</keyword>
<keyword evidence="1" id="KW-1133">Transmembrane helix</keyword>
<evidence type="ECO:0000313" key="3">
    <source>
        <dbReference type="EMBL" id="MBN1573567.1"/>
    </source>
</evidence>
<feature type="transmembrane region" description="Helical" evidence="1">
    <location>
        <begin position="80"/>
        <end position="104"/>
    </location>
</feature>
<accession>A0A9D8KG54</accession>